<reference evidence="6" key="1">
    <citation type="submission" date="2023-06" db="EMBL/GenBank/DDBJ databases">
        <title>Genome-scale phylogeny and comparative genomics of the fungal order Sordariales.</title>
        <authorList>
            <consortium name="Lawrence Berkeley National Laboratory"/>
            <person name="Hensen N."/>
            <person name="Bonometti L."/>
            <person name="Westerberg I."/>
            <person name="Brannstrom I.O."/>
            <person name="Guillou S."/>
            <person name="Cros-Aarteil S."/>
            <person name="Calhoun S."/>
            <person name="Haridas S."/>
            <person name="Kuo A."/>
            <person name="Mondo S."/>
            <person name="Pangilinan J."/>
            <person name="Riley R."/>
            <person name="Labutti K."/>
            <person name="Andreopoulos B."/>
            <person name="Lipzen A."/>
            <person name="Chen C."/>
            <person name="Yanf M."/>
            <person name="Daum C."/>
            <person name="Ng V."/>
            <person name="Clum A."/>
            <person name="Steindorff A."/>
            <person name="Ohm R."/>
            <person name="Martin F."/>
            <person name="Silar P."/>
            <person name="Natvig D."/>
            <person name="Lalanne C."/>
            <person name="Gautier V."/>
            <person name="Ament-Velasquez S.L."/>
            <person name="Kruys A."/>
            <person name="Hutchinson M.I."/>
            <person name="Powell A.J."/>
            <person name="Barry K."/>
            <person name="Miller A.N."/>
            <person name="Grigoriev I.V."/>
            <person name="Debuchy R."/>
            <person name="Gladieux P."/>
            <person name="Thoren M.H."/>
            <person name="Johannesson H."/>
        </authorList>
    </citation>
    <scope>NUCLEOTIDE SEQUENCE</scope>
    <source>
        <strain evidence="6">8032-3</strain>
    </source>
</reference>
<dbReference type="PRINTS" id="PR00420">
    <property type="entry name" value="RNGMNOXGNASE"/>
</dbReference>
<evidence type="ECO:0000256" key="4">
    <source>
        <dbReference type="ARBA" id="ARBA00023002"/>
    </source>
</evidence>
<evidence type="ECO:0000256" key="1">
    <source>
        <dbReference type="ARBA" id="ARBA00007992"/>
    </source>
</evidence>
<keyword evidence="4" id="KW-0560">Oxidoreductase</keyword>
<dbReference type="PANTHER" id="PTHR46720:SF3">
    <property type="entry name" value="FAD-BINDING DOMAIN-CONTAINING PROTEIN-RELATED"/>
    <property type="match status" value="1"/>
</dbReference>
<organism evidence="6 7">
    <name type="scientific">Phialemonium atrogriseum</name>
    <dbReference type="NCBI Taxonomy" id="1093897"/>
    <lineage>
        <taxon>Eukaryota</taxon>
        <taxon>Fungi</taxon>
        <taxon>Dikarya</taxon>
        <taxon>Ascomycota</taxon>
        <taxon>Pezizomycotina</taxon>
        <taxon>Sordariomycetes</taxon>
        <taxon>Sordariomycetidae</taxon>
        <taxon>Cephalothecales</taxon>
        <taxon>Cephalothecaceae</taxon>
        <taxon>Phialemonium</taxon>
    </lineage>
</organism>
<evidence type="ECO:0000313" key="6">
    <source>
        <dbReference type="EMBL" id="KAK1767561.1"/>
    </source>
</evidence>
<dbReference type="EMBL" id="MU839008">
    <property type="protein sequence ID" value="KAK1767561.1"/>
    <property type="molecule type" value="Genomic_DNA"/>
</dbReference>
<comment type="similarity">
    <text evidence="1">Belongs to the paxM FAD-dependent monooxygenase family.</text>
</comment>
<dbReference type="PANTHER" id="PTHR46720">
    <property type="entry name" value="HYDROXYLASE, PUTATIVE (AFU_ORTHOLOGUE AFUA_3G01460)-RELATED"/>
    <property type="match status" value="1"/>
</dbReference>
<dbReference type="InterPro" id="IPR051104">
    <property type="entry name" value="FAD_monoxygenase"/>
</dbReference>
<dbReference type="InterPro" id="IPR036188">
    <property type="entry name" value="FAD/NAD-bd_sf"/>
</dbReference>
<sequence>MGTILSCLRSTYTSVFSFFGTGQQDDVDLPKATHSVDSKIHGEPPFEIAIIGAGIGGLTFAIGCLKNNVSFVLYEAAPKFSLVGAGVGFGPNALRAMDMIDPKLRTMYGDISSGNVTPNKLHVAMDALYTEEGFGTRRGWVPAPFGAECYERTSAHRWDLLNILTSMIPRDRVRFNKRVKAMEQAEDGVTITFEDGEVAQASAVVGTDGVKGPVRSYVLAERYPSEVAATYSGKYAYRATIPMDDALKILGSHAGDAKCFIGHNVNFMTYPISKGTQLNLVACKFSEDPWTYDQWTKTVTREEMVADFSDTVDRRLVKLLEWADPVQWALHHHMNTPTYCNNRICLLGDSAHATTPHQASGAGQCMEDALILSHLLGNVENERELPLAFQVYDVIRRPRAQRVVKTSQETGQIYSFTHPELREDMAKIVENLNKRFLWIWEHDLKGDLDRADHMFRKLASQT</sequence>
<evidence type="ECO:0000259" key="5">
    <source>
        <dbReference type="Pfam" id="PF01494"/>
    </source>
</evidence>
<dbReference type="GO" id="GO:0071949">
    <property type="term" value="F:FAD binding"/>
    <property type="evidence" value="ECO:0007669"/>
    <property type="project" value="InterPro"/>
</dbReference>
<proteinExistence type="inferred from homology"/>
<evidence type="ECO:0000256" key="2">
    <source>
        <dbReference type="ARBA" id="ARBA00022630"/>
    </source>
</evidence>
<evidence type="ECO:0000256" key="3">
    <source>
        <dbReference type="ARBA" id="ARBA00022827"/>
    </source>
</evidence>
<keyword evidence="3" id="KW-0274">FAD</keyword>
<comment type="caution">
    <text evidence="6">The sequence shown here is derived from an EMBL/GenBank/DDBJ whole genome shotgun (WGS) entry which is preliminary data.</text>
</comment>
<dbReference type="AlphaFoldDB" id="A0AAJ0FGF4"/>
<accession>A0AAJ0FGF4</accession>
<protein>
    <recommendedName>
        <fullName evidence="5">FAD-binding domain-containing protein</fullName>
    </recommendedName>
</protein>
<dbReference type="GeneID" id="85315934"/>
<keyword evidence="2" id="KW-0285">Flavoprotein</keyword>
<name>A0AAJ0FGF4_9PEZI</name>
<dbReference type="GO" id="GO:0016491">
    <property type="term" value="F:oxidoreductase activity"/>
    <property type="evidence" value="ECO:0007669"/>
    <property type="project" value="UniProtKB-KW"/>
</dbReference>
<dbReference type="Proteomes" id="UP001244011">
    <property type="component" value="Unassembled WGS sequence"/>
</dbReference>
<dbReference type="SUPFAM" id="SSF54373">
    <property type="entry name" value="FAD-linked reductases, C-terminal domain"/>
    <property type="match status" value="1"/>
</dbReference>
<dbReference type="SUPFAM" id="SSF51905">
    <property type="entry name" value="FAD/NAD(P)-binding domain"/>
    <property type="match status" value="1"/>
</dbReference>
<feature type="domain" description="FAD-binding" evidence="5">
    <location>
        <begin position="158"/>
        <end position="406"/>
    </location>
</feature>
<dbReference type="RefSeq" id="XP_060283774.1">
    <property type="nucleotide sequence ID" value="XM_060432747.1"/>
</dbReference>
<dbReference type="Pfam" id="PF01494">
    <property type="entry name" value="FAD_binding_3"/>
    <property type="match status" value="1"/>
</dbReference>
<evidence type="ECO:0000313" key="7">
    <source>
        <dbReference type="Proteomes" id="UP001244011"/>
    </source>
</evidence>
<dbReference type="Gene3D" id="3.50.50.60">
    <property type="entry name" value="FAD/NAD(P)-binding domain"/>
    <property type="match status" value="1"/>
</dbReference>
<keyword evidence="7" id="KW-1185">Reference proteome</keyword>
<dbReference type="GO" id="GO:0044550">
    <property type="term" value="P:secondary metabolite biosynthetic process"/>
    <property type="evidence" value="ECO:0007669"/>
    <property type="project" value="TreeGrafter"/>
</dbReference>
<gene>
    <name evidence="6" type="ORF">QBC33DRAFT_619656</name>
</gene>
<dbReference type="InterPro" id="IPR002938">
    <property type="entry name" value="FAD-bd"/>
</dbReference>